<evidence type="ECO:0000313" key="3">
    <source>
        <dbReference type="Proteomes" id="UP001201262"/>
    </source>
</evidence>
<dbReference type="SUPFAM" id="SSF53474">
    <property type="entry name" value="alpha/beta-Hydrolases"/>
    <property type="match status" value="1"/>
</dbReference>
<feature type="domain" description="AB hydrolase-1" evidence="1">
    <location>
        <begin position="55"/>
        <end position="315"/>
    </location>
</feature>
<dbReference type="PANTHER" id="PTHR45763">
    <property type="entry name" value="HYDROLASE, ALPHA/BETA FOLD FAMILY PROTEIN, EXPRESSED-RELATED"/>
    <property type="match status" value="1"/>
</dbReference>
<dbReference type="GO" id="GO:0016787">
    <property type="term" value="F:hydrolase activity"/>
    <property type="evidence" value="ECO:0007669"/>
    <property type="project" value="UniProtKB-KW"/>
</dbReference>
<dbReference type="AlphaFoldDB" id="A0AAD4KH15"/>
<dbReference type="GeneID" id="70242491"/>
<dbReference type="RefSeq" id="XP_046066470.1">
    <property type="nucleotide sequence ID" value="XM_046212204.1"/>
</dbReference>
<evidence type="ECO:0000259" key="1">
    <source>
        <dbReference type="Pfam" id="PF00561"/>
    </source>
</evidence>
<keyword evidence="3" id="KW-1185">Reference proteome</keyword>
<dbReference type="PANTHER" id="PTHR45763:SF46">
    <property type="entry name" value="AB HYDROLASE-1 DOMAIN-CONTAINING PROTEIN"/>
    <property type="match status" value="1"/>
</dbReference>
<dbReference type="InterPro" id="IPR000073">
    <property type="entry name" value="AB_hydrolase_1"/>
</dbReference>
<dbReference type="InterPro" id="IPR029058">
    <property type="entry name" value="AB_hydrolase_fold"/>
</dbReference>
<evidence type="ECO:0000313" key="2">
    <source>
        <dbReference type="EMBL" id="KAH8690187.1"/>
    </source>
</evidence>
<reference evidence="2" key="1">
    <citation type="submission" date="2021-12" db="EMBL/GenBank/DDBJ databases">
        <title>Convergent genome expansion in fungi linked to evolution of root-endophyte symbiosis.</title>
        <authorList>
            <consortium name="DOE Joint Genome Institute"/>
            <person name="Ke Y.-H."/>
            <person name="Bonito G."/>
            <person name="Liao H.-L."/>
            <person name="Looney B."/>
            <person name="Rojas-Flechas A."/>
            <person name="Nash J."/>
            <person name="Hameed K."/>
            <person name="Schadt C."/>
            <person name="Martin F."/>
            <person name="Crous P.W."/>
            <person name="Miettinen O."/>
            <person name="Magnuson J.K."/>
            <person name="Labbe J."/>
            <person name="Jacobson D."/>
            <person name="Doktycz M.J."/>
            <person name="Veneault-Fourrey C."/>
            <person name="Kuo A."/>
            <person name="Mondo S."/>
            <person name="Calhoun S."/>
            <person name="Riley R."/>
            <person name="Ohm R."/>
            <person name="LaButti K."/>
            <person name="Andreopoulos B."/>
            <person name="Pangilinan J."/>
            <person name="Nolan M."/>
            <person name="Tritt A."/>
            <person name="Clum A."/>
            <person name="Lipzen A."/>
            <person name="Daum C."/>
            <person name="Barry K."/>
            <person name="Grigoriev I.V."/>
            <person name="Vilgalys R."/>
        </authorList>
    </citation>
    <scope>NUCLEOTIDE SEQUENCE</scope>
    <source>
        <strain evidence="2">PMI_201</strain>
    </source>
</reference>
<name>A0AAD4KH15_9EURO</name>
<keyword evidence="2" id="KW-0378">Hydrolase</keyword>
<accession>A0AAD4KH15</accession>
<proteinExistence type="predicted"/>
<dbReference type="Gene3D" id="3.40.50.1820">
    <property type="entry name" value="alpha/beta hydrolase"/>
    <property type="match status" value="1"/>
</dbReference>
<dbReference type="Proteomes" id="UP001201262">
    <property type="component" value="Unassembled WGS sequence"/>
</dbReference>
<comment type="caution">
    <text evidence="2">The sequence shown here is derived from an EMBL/GenBank/DDBJ whole genome shotgun (WGS) entry which is preliminary data.</text>
</comment>
<sequence length="332" mass="36755">MNSALKVYQSGFSLSALNTAKTASKSANTRLHQTVTLHDGRILGFAEYGSPNGLPLLFFHGFPSSRLEGLGVLSGNMIQRHGLRIIAPDRPGFGLSTPQPQRRIMDWPADVRALTSHLGLSRFAVLGGSGGGPYAVACAYSLPPEMLSAVGVLAGAGPWEAGTQDVQIYRRVASWAAKNCPSVLTTGSDMLLWILRHAVETGTVARRIDNWLESVDKSENTAAENMHNPASIKERREELLQILFEGFSQGSAAFVEEARLLTNEWGFRFEDVSYDKIQIWHGTRDANSPVTMMRYMAGRLPHCVLREYDDDHYTLVRHLNEILEEIGEEMRK</sequence>
<organism evidence="2 3">
    <name type="scientific">Talaromyces proteolyticus</name>
    <dbReference type="NCBI Taxonomy" id="1131652"/>
    <lineage>
        <taxon>Eukaryota</taxon>
        <taxon>Fungi</taxon>
        <taxon>Dikarya</taxon>
        <taxon>Ascomycota</taxon>
        <taxon>Pezizomycotina</taxon>
        <taxon>Eurotiomycetes</taxon>
        <taxon>Eurotiomycetidae</taxon>
        <taxon>Eurotiales</taxon>
        <taxon>Trichocomaceae</taxon>
        <taxon>Talaromyces</taxon>
        <taxon>Talaromyces sect. Bacilispori</taxon>
    </lineage>
</organism>
<dbReference type="Pfam" id="PF00561">
    <property type="entry name" value="Abhydrolase_1"/>
    <property type="match status" value="1"/>
</dbReference>
<dbReference type="EMBL" id="JAJTJA010000014">
    <property type="protein sequence ID" value="KAH8690187.1"/>
    <property type="molecule type" value="Genomic_DNA"/>
</dbReference>
<protein>
    <submittedName>
        <fullName evidence="2">Hydrolase</fullName>
    </submittedName>
</protein>
<gene>
    <name evidence="2" type="ORF">BGW36DRAFT_307033</name>
</gene>